<dbReference type="SUPFAM" id="SSF52540">
    <property type="entry name" value="P-loop containing nucleoside triphosphate hydrolases"/>
    <property type="match status" value="1"/>
</dbReference>
<dbReference type="PANTHER" id="PTHR43581">
    <property type="entry name" value="ATP/GTP PHOSPHATASE"/>
    <property type="match status" value="1"/>
</dbReference>
<comment type="caution">
    <text evidence="2">The sequence shown here is derived from an EMBL/GenBank/DDBJ whole genome shotgun (WGS) entry which is preliminary data.</text>
</comment>
<gene>
    <name evidence="2" type="ORF">LCGC14_1587020</name>
</gene>
<evidence type="ECO:0000313" key="2">
    <source>
        <dbReference type="EMBL" id="KKM26212.1"/>
    </source>
</evidence>
<dbReference type="InterPro" id="IPR038729">
    <property type="entry name" value="Rad50/SbcC_AAA"/>
</dbReference>
<protein>
    <recommendedName>
        <fullName evidence="1">ABC transporter domain-containing protein</fullName>
    </recommendedName>
</protein>
<dbReference type="GO" id="GO:0006302">
    <property type="term" value="P:double-strand break repair"/>
    <property type="evidence" value="ECO:0007669"/>
    <property type="project" value="InterPro"/>
</dbReference>
<dbReference type="AlphaFoldDB" id="A0A0F9IFF6"/>
<dbReference type="PANTHER" id="PTHR43581:SF2">
    <property type="entry name" value="EXCINUCLEASE ATPASE SUBUNIT"/>
    <property type="match status" value="1"/>
</dbReference>
<dbReference type="Pfam" id="PF13476">
    <property type="entry name" value="AAA_23"/>
    <property type="match status" value="1"/>
</dbReference>
<dbReference type="InterPro" id="IPR051396">
    <property type="entry name" value="Bact_Antivir_Def_Nuclease"/>
</dbReference>
<dbReference type="Gene3D" id="3.40.50.300">
    <property type="entry name" value="P-loop containing nucleotide triphosphate hydrolases"/>
    <property type="match status" value="2"/>
</dbReference>
<evidence type="ECO:0000259" key="1">
    <source>
        <dbReference type="PROSITE" id="PS50893"/>
    </source>
</evidence>
<organism evidence="2">
    <name type="scientific">marine sediment metagenome</name>
    <dbReference type="NCBI Taxonomy" id="412755"/>
    <lineage>
        <taxon>unclassified sequences</taxon>
        <taxon>metagenomes</taxon>
        <taxon>ecological metagenomes</taxon>
    </lineage>
</organism>
<dbReference type="EMBL" id="LAZR01012556">
    <property type="protein sequence ID" value="KKM26212.1"/>
    <property type="molecule type" value="Genomic_DNA"/>
</dbReference>
<dbReference type="GO" id="GO:0005524">
    <property type="term" value="F:ATP binding"/>
    <property type="evidence" value="ECO:0007669"/>
    <property type="project" value="InterPro"/>
</dbReference>
<dbReference type="PROSITE" id="PS50893">
    <property type="entry name" value="ABC_TRANSPORTER_2"/>
    <property type="match status" value="1"/>
</dbReference>
<sequence>MIRDRIILENIKDISELSVEFVFPDSNIIVVTGKNGAGKTSLVKAYYLLKDPQIFTKLSGLNAVRTDSRVSYNLDGFEPFEFAFSAKVGDLDSTDTIPAPEKVVAELPVPFGERFNQFSLIAKHDSEIRTNIASSQYERADGLIDFLSKIYATNKFENLQVTKVKKYKFYFLLREDDYYIREDHFSSGEYFIIQLFRLVTSGAKLILIDEMDVALDAAAQIRIYHALKSLVLQFNARLILISHSLGFMSTVDDGGLYYLEEIGGKISLEMRSYGYIKSDLYGFSGYERYILTEDKILEEFINFLIKRYSVIGYYQYATIGVGGVNQLQLLVEKNDQTPIFSSPENIICIVDGDSFLSLSGSYEGSTRIFSSPVPDIERYVYTRRQEFFPAIRPPSYIESNNEKKASKAYWKWLTVDNSFGANRIYEIIANNEATKTLGLVDEIREFLTR</sequence>
<feature type="domain" description="ABC transporter" evidence="1">
    <location>
        <begin position="1"/>
        <end position="288"/>
    </location>
</feature>
<name>A0A0F9IFF6_9ZZZZ</name>
<dbReference type="InterPro" id="IPR003439">
    <property type="entry name" value="ABC_transporter-like_ATP-bd"/>
</dbReference>
<reference evidence="2" key="1">
    <citation type="journal article" date="2015" name="Nature">
        <title>Complex archaea that bridge the gap between prokaryotes and eukaryotes.</title>
        <authorList>
            <person name="Spang A."/>
            <person name="Saw J.H."/>
            <person name="Jorgensen S.L."/>
            <person name="Zaremba-Niedzwiedzka K."/>
            <person name="Martijn J."/>
            <person name="Lind A.E."/>
            <person name="van Eijk R."/>
            <person name="Schleper C."/>
            <person name="Guy L."/>
            <person name="Ettema T.J."/>
        </authorList>
    </citation>
    <scope>NUCLEOTIDE SEQUENCE</scope>
</reference>
<dbReference type="InterPro" id="IPR027417">
    <property type="entry name" value="P-loop_NTPase"/>
</dbReference>
<proteinExistence type="predicted"/>
<accession>A0A0F9IFF6</accession>
<dbReference type="GO" id="GO:0016887">
    <property type="term" value="F:ATP hydrolysis activity"/>
    <property type="evidence" value="ECO:0007669"/>
    <property type="project" value="InterPro"/>
</dbReference>